<accession>A0AAE1GQN6</accession>
<gene>
    <name evidence="1" type="ORF">KUF71_003086</name>
</gene>
<dbReference type="EMBL" id="JAHWGI010000011">
    <property type="protein sequence ID" value="KAK3907587.1"/>
    <property type="molecule type" value="Genomic_DNA"/>
</dbReference>
<dbReference type="AlphaFoldDB" id="A0AAE1GQN6"/>
<reference evidence="1" key="2">
    <citation type="journal article" date="2023" name="BMC Genomics">
        <title>Pest status, molecular evolution, and epigenetic factors derived from the genome assembly of Frankliniella fusca, a thysanopteran phytovirus vector.</title>
        <authorList>
            <person name="Catto M.A."/>
            <person name="Labadie P.E."/>
            <person name="Jacobson A.L."/>
            <person name="Kennedy G.G."/>
            <person name="Srinivasan R."/>
            <person name="Hunt B.G."/>
        </authorList>
    </citation>
    <scope>NUCLEOTIDE SEQUENCE</scope>
    <source>
        <strain evidence="1">PL_HMW_Pooled</strain>
    </source>
</reference>
<reference evidence="1" key="1">
    <citation type="submission" date="2021-07" db="EMBL/GenBank/DDBJ databases">
        <authorList>
            <person name="Catto M.A."/>
            <person name="Jacobson A."/>
            <person name="Kennedy G."/>
            <person name="Labadie P."/>
            <person name="Hunt B.G."/>
            <person name="Srinivasan R."/>
        </authorList>
    </citation>
    <scope>NUCLEOTIDE SEQUENCE</scope>
    <source>
        <strain evidence="1">PL_HMW_Pooled</strain>
        <tissue evidence="1">Head</tissue>
    </source>
</reference>
<sequence length="74" mass="8581">MPLFHAIFGDELTDRKECFVPAGSYTCLNEPVNWTFPKFPVLPYGFYRFALLLGTGDETYFCHYTEGHSVPRRI</sequence>
<name>A0AAE1GQN6_9NEOP</name>
<proteinExistence type="predicted"/>
<evidence type="ECO:0000313" key="1">
    <source>
        <dbReference type="EMBL" id="KAK3907587.1"/>
    </source>
</evidence>
<dbReference type="Proteomes" id="UP001219518">
    <property type="component" value="Unassembled WGS sequence"/>
</dbReference>
<keyword evidence="1" id="KW-0436">Ligase</keyword>
<organism evidence="1 2">
    <name type="scientific">Frankliniella fusca</name>
    <dbReference type="NCBI Taxonomy" id="407009"/>
    <lineage>
        <taxon>Eukaryota</taxon>
        <taxon>Metazoa</taxon>
        <taxon>Ecdysozoa</taxon>
        <taxon>Arthropoda</taxon>
        <taxon>Hexapoda</taxon>
        <taxon>Insecta</taxon>
        <taxon>Pterygota</taxon>
        <taxon>Neoptera</taxon>
        <taxon>Paraneoptera</taxon>
        <taxon>Thysanoptera</taxon>
        <taxon>Terebrantia</taxon>
        <taxon>Thripoidea</taxon>
        <taxon>Thripidae</taxon>
        <taxon>Frankliniella</taxon>
    </lineage>
</organism>
<dbReference type="GO" id="GO:0016874">
    <property type="term" value="F:ligase activity"/>
    <property type="evidence" value="ECO:0007669"/>
    <property type="project" value="UniProtKB-KW"/>
</dbReference>
<protein>
    <submittedName>
        <fullName evidence="1">D-alanine--D-alanine ligase</fullName>
    </submittedName>
</protein>
<evidence type="ECO:0000313" key="2">
    <source>
        <dbReference type="Proteomes" id="UP001219518"/>
    </source>
</evidence>
<comment type="caution">
    <text evidence="1">The sequence shown here is derived from an EMBL/GenBank/DDBJ whole genome shotgun (WGS) entry which is preliminary data.</text>
</comment>
<keyword evidence="2" id="KW-1185">Reference proteome</keyword>